<keyword evidence="1" id="KW-0175">Coiled coil</keyword>
<feature type="coiled-coil region" evidence="1">
    <location>
        <begin position="42"/>
        <end position="69"/>
    </location>
</feature>
<accession>A0A5R8M6A2</accession>
<evidence type="ECO:0000313" key="4">
    <source>
        <dbReference type="Proteomes" id="UP000306973"/>
    </source>
</evidence>
<dbReference type="EMBL" id="VBUI01000051">
    <property type="protein sequence ID" value="TLF45086.1"/>
    <property type="molecule type" value="Genomic_DNA"/>
</dbReference>
<comment type="caution">
    <text evidence="3">The sequence shown here is derived from an EMBL/GenBank/DDBJ whole genome shotgun (WGS) entry which is preliminary data.</text>
</comment>
<protein>
    <recommendedName>
        <fullName evidence="5">Adhesion protein FadA</fullName>
    </recommendedName>
</protein>
<organism evidence="3 4">
    <name type="scientific">Halomonas urmiana</name>
    <dbReference type="NCBI Taxonomy" id="490901"/>
    <lineage>
        <taxon>Bacteria</taxon>
        <taxon>Pseudomonadati</taxon>
        <taxon>Pseudomonadota</taxon>
        <taxon>Gammaproteobacteria</taxon>
        <taxon>Oceanospirillales</taxon>
        <taxon>Halomonadaceae</taxon>
        <taxon>Halomonas</taxon>
    </lineage>
</organism>
<dbReference type="OrthoDB" id="6172705at2"/>
<dbReference type="RefSeq" id="WP_138182967.1">
    <property type="nucleotide sequence ID" value="NZ_VBUI01000051.1"/>
</dbReference>
<feature type="signal peptide" evidence="2">
    <location>
        <begin position="1"/>
        <end position="22"/>
    </location>
</feature>
<sequence>MNIKTLTAGFLTLLLMGGAAHAMDSEAIEKHMAEINEDYVKTSEQEGEVEALEQKVEALEEMIQMMLDDQDS</sequence>
<evidence type="ECO:0000313" key="3">
    <source>
        <dbReference type="EMBL" id="TLF45086.1"/>
    </source>
</evidence>
<dbReference type="AlphaFoldDB" id="A0A5R8M6A2"/>
<keyword evidence="4" id="KW-1185">Reference proteome</keyword>
<proteinExistence type="predicted"/>
<evidence type="ECO:0008006" key="5">
    <source>
        <dbReference type="Google" id="ProtNLM"/>
    </source>
</evidence>
<dbReference type="Proteomes" id="UP000306973">
    <property type="component" value="Unassembled WGS sequence"/>
</dbReference>
<name>A0A5R8M6A2_9GAMM</name>
<evidence type="ECO:0000256" key="1">
    <source>
        <dbReference type="SAM" id="Coils"/>
    </source>
</evidence>
<keyword evidence="2" id="KW-0732">Signal</keyword>
<reference evidence="3 4" key="1">
    <citation type="journal article" date="2007" name="Int. J. Syst. Evol. Microbiol.">
        <title>Halomonas saccharevitans sp. nov., Halomonas arcis sp. nov. and Halomonas subterranea sp. nov., halophilic bacteria isolated from hypersaline environments of China.</title>
        <authorList>
            <person name="Xu X.W."/>
            <person name="Wu Y.H."/>
            <person name="Zhou Z."/>
            <person name="Wang C.S."/>
            <person name="Zhou Y.G."/>
            <person name="Zhang H.B."/>
            <person name="Wang Y."/>
            <person name="Wu M."/>
        </authorList>
    </citation>
    <scope>NUCLEOTIDE SEQUENCE [LARGE SCALE GENOMIC DNA]</scope>
    <source>
        <strain evidence="3 4">TBZ3</strain>
    </source>
</reference>
<feature type="chain" id="PRO_5024418658" description="Adhesion protein FadA" evidence="2">
    <location>
        <begin position="23"/>
        <end position="72"/>
    </location>
</feature>
<evidence type="ECO:0000256" key="2">
    <source>
        <dbReference type="SAM" id="SignalP"/>
    </source>
</evidence>
<gene>
    <name evidence="3" type="ORF">FEI13_18490</name>
</gene>